<dbReference type="SUPFAM" id="SSF52540">
    <property type="entry name" value="P-loop containing nucleoside triphosphate hydrolases"/>
    <property type="match status" value="1"/>
</dbReference>
<dbReference type="GO" id="GO:0016787">
    <property type="term" value="F:hydrolase activity"/>
    <property type="evidence" value="ECO:0007669"/>
    <property type="project" value="InterPro"/>
</dbReference>
<dbReference type="GO" id="GO:0004519">
    <property type="term" value="F:endonuclease activity"/>
    <property type="evidence" value="ECO:0007669"/>
    <property type="project" value="UniProtKB-KW"/>
</dbReference>
<dbReference type="InterPro" id="IPR050742">
    <property type="entry name" value="Helicase_Restrict-Modif_Enz"/>
</dbReference>
<name>A0A918RC65_9SPHN</name>
<dbReference type="Proteomes" id="UP000634139">
    <property type="component" value="Unassembled WGS sequence"/>
</dbReference>
<keyword evidence="3" id="KW-0378">Hydrolase</keyword>
<dbReference type="RefSeq" id="WP_189539473.1">
    <property type="nucleotide sequence ID" value="NZ_BMZD01000002.1"/>
</dbReference>
<gene>
    <name evidence="3" type="ORF">GCM10011617_11580</name>
</gene>
<dbReference type="InterPro" id="IPR006935">
    <property type="entry name" value="Helicase/UvrB_N"/>
</dbReference>
<organism evidence="3 4">
    <name type="scientific">Novosphingobium arvoryzae</name>
    <dbReference type="NCBI Taxonomy" id="1256514"/>
    <lineage>
        <taxon>Bacteria</taxon>
        <taxon>Pseudomonadati</taxon>
        <taxon>Pseudomonadota</taxon>
        <taxon>Alphaproteobacteria</taxon>
        <taxon>Sphingomonadales</taxon>
        <taxon>Sphingomonadaceae</taxon>
        <taxon>Novosphingobium</taxon>
    </lineage>
</organism>
<dbReference type="InterPro" id="IPR027417">
    <property type="entry name" value="P-loop_NTPase"/>
</dbReference>
<evidence type="ECO:0000259" key="2">
    <source>
        <dbReference type="Pfam" id="PF04851"/>
    </source>
</evidence>
<accession>A0A918RC65</accession>
<evidence type="ECO:0000256" key="1">
    <source>
        <dbReference type="SAM" id="MobiDB-lite"/>
    </source>
</evidence>
<keyword evidence="3" id="KW-0255">Endonuclease</keyword>
<evidence type="ECO:0000313" key="3">
    <source>
        <dbReference type="EMBL" id="GGZ93414.1"/>
    </source>
</evidence>
<sequence length="898" mass="101099">MAEPVNETRIRRQIAQRLSLRAPQENALTILGDVLAKMDFAQTSDLVELLKEIQGQYPSVQSFERDFPSLCFALATGVGKTRLMGAFIAFLYLTGRSKNFFVLAPNTTIYNKLVDDFSKQSSPKYVFRGIAEFAQTPPIIVTGDTWQEGRGIRGSDLFGSEAIINIFNVDKINKETGKIRSFRETLGDSYFDYLSKLPDLVMLMDEAHRYRAKAGANAIYELDPKLGLELTATPKTVGASPKDFKNVIYNYGLGNAMADGFVKEPAVATRADFRASDYDAQSLERIMLEDGVHYHEHVKNELELYSRETGRRRVYPFMLVVAQDTKHAKDLRDQIESDDFFAGAYKGRVIEVHSNLKGEESDEAMQRLVTLEHAGDTDIVIHVNKLKEGWDVTNLYTIVPLRASASDILTEQTLGRGLRLPYGERTGNEAVDTLTVIAHDRFDEVIKKAREADSLVQIKEYRIGNGGDISTEPETIIKVEPKFVSDLTGTGSELPAASDSQPKPPIFTTKEERQAVATTIDIIRDKYERQLKGGVNELQKPEVQQQIAKDVQRLTQAQQGTLEGIVAPTDFAKVVAAVVTSIAENTIEIPEIVILPSREVNFWFEDFDLTGISDVRLQPISDKLLIRNLRDESQRELARALEGPKESQVENYLVKHLMDYPQVDYDTQADLLYKLAGQMIDHLRSYLPNEQDVENVALAHGKMLAQRIFAQMKLHYRETPADYQASKTRSFRTLQPQHYSHAASKLLPLTQAATPLSATPSFVFQGGAKSPYQFHKFDSDPERRFAVLIDSAFEKDVLRWLKPGYNQFRIEYQSGKRYEPDFVVETVSEKLIVEIKAENQMTDPVVQDKARAAKEWVKHANQFVAEGDGKTWRYALISDQAINESATLAGLLAKFGSH</sequence>
<feature type="domain" description="Helicase/UvrB N-terminal" evidence="2">
    <location>
        <begin position="49"/>
        <end position="235"/>
    </location>
</feature>
<dbReference type="Pfam" id="PF04851">
    <property type="entry name" value="ResIII"/>
    <property type="match status" value="1"/>
</dbReference>
<dbReference type="Gene3D" id="3.40.50.300">
    <property type="entry name" value="P-loop containing nucleotide triphosphate hydrolases"/>
    <property type="match status" value="2"/>
</dbReference>
<dbReference type="AlphaFoldDB" id="A0A918RC65"/>
<dbReference type="PANTHER" id="PTHR47396:SF1">
    <property type="entry name" value="ATP-DEPENDENT HELICASE IRC3-RELATED"/>
    <property type="match status" value="1"/>
</dbReference>
<dbReference type="GO" id="GO:0005829">
    <property type="term" value="C:cytosol"/>
    <property type="evidence" value="ECO:0007669"/>
    <property type="project" value="TreeGrafter"/>
</dbReference>
<keyword evidence="4" id="KW-1185">Reference proteome</keyword>
<reference evidence="3" key="2">
    <citation type="submission" date="2020-09" db="EMBL/GenBank/DDBJ databases">
        <authorList>
            <person name="Sun Q."/>
            <person name="Kim S."/>
        </authorList>
    </citation>
    <scope>NUCLEOTIDE SEQUENCE</scope>
    <source>
        <strain evidence="3">KCTC 32422</strain>
    </source>
</reference>
<dbReference type="PANTHER" id="PTHR47396">
    <property type="entry name" value="TYPE I RESTRICTION ENZYME ECOKI R PROTEIN"/>
    <property type="match status" value="1"/>
</dbReference>
<feature type="region of interest" description="Disordered" evidence="1">
    <location>
        <begin position="488"/>
        <end position="507"/>
    </location>
</feature>
<proteinExistence type="predicted"/>
<dbReference type="GO" id="GO:0003677">
    <property type="term" value="F:DNA binding"/>
    <property type="evidence" value="ECO:0007669"/>
    <property type="project" value="InterPro"/>
</dbReference>
<reference evidence="3" key="1">
    <citation type="journal article" date="2014" name="Int. J. Syst. Evol. Microbiol.">
        <title>Complete genome sequence of Corynebacterium casei LMG S-19264T (=DSM 44701T), isolated from a smear-ripened cheese.</title>
        <authorList>
            <consortium name="US DOE Joint Genome Institute (JGI-PGF)"/>
            <person name="Walter F."/>
            <person name="Albersmeier A."/>
            <person name="Kalinowski J."/>
            <person name="Ruckert C."/>
        </authorList>
    </citation>
    <scope>NUCLEOTIDE SEQUENCE</scope>
    <source>
        <strain evidence="3">KCTC 32422</strain>
    </source>
</reference>
<dbReference type="GO" id="GO:0005524">
    <property type="term" value="F:ATP binding"/>
    <property type="evidence" value="ECO:0007669"/>
    <property type="project" value="InterPro"/>
</dbReference>
<comment type="caution">
    <text evidence="3">The sequence shown here is derived from an EMBL/GenBank/DDBJ whole genome shotgun (WGS) entry which is preliminary data.</text>
</comment>
<evidence type="ECO:0000313" key="4">
    <source>
        <dbReference type="Proteomes" id="UP000634139"/>
    </source>
</evidence>
<protein>
    <submittedName>
        <fullName evidence="3">Type III restriction endonuclease subunit R</fullName>
    </submittedName>
</protein>
<dbReference type="EMBL" id="BMZD01000002">
    <property type="protein sequence ID" value="GGZ93414.1"/>
    <property type="molecule type" value="Genomic_DNA"/>
</dbReference>
<keyword evidence="3" id="KW-0540">Nuclease</keyword>